<proteinExistence type="predicted"/>
<evidence type="ECO:0000256" key="1">
    <source>
        <dbReference type="SAM" id="MobiDB-lite"/>
    </source>
</evidence>
<gene>
    <name evidence="2" type="ORF">H920_05657</name>
</gene>
<feature type="compositionally biased region" description="Polar residues" evidence="1">
    <location>
        <begin position="18"/>
        <end position="27"/>
    </location>
</feature>
<feature type="region of interest" description="Disordered" evidence="1">
    <location>
        <begin position="1"/>
        <end position="58"/>
    </location>
</feature>
<organism evidence="2 3">
    <name type="scientific">Fukomys damarensis</name>
    <name type="common">Damaraland mole rat</name>
    <name type="synonym">Cryptomys damarensis</name>
    <dbReference type="NCBI Taxonomy" id="885580"/>
    <lineage>
        <taxon>Eukaryota</taxon>
        <taxon>Metazoa</taxon>
        <taxon>Chordata</taxon>
        <taxon>Craniata</taxon>
        <taxon>Vertebrata</taxon>
        <taxon>Euteleostomi</taxon>
        <taxon>Mammalia</taxon>
        <taxon>Eutheria</taxon>
        <taxon>Euarchontoglires</taxon>
        <taxon>Glires</taxon>
        <taxon>Rodentia</taxon>
        <taxon>Hystricomorpha</taxon>
        <taxon>Bathyergidae</taxon>
        <taxon>Fukomys</taxon>
    </lineage>
</organism>
<reference evidence="2 3" key="1">
    <citation type="submission" date="2013-11" db="EMBL/GenBank/DDBJ databases">
        <title>The Damaraland mole rat (Fukomys damarensis) genome and evolution of African mole rats.</title>
        <authorList>
            <person name="Gladyshev V.N."/>
            <person name="Fang X."/>
        </authorList>
    </citation>
    <scope>NUCLEOTIDE SEQUENCE [LARGE SCALE GENOMIC DNA]</scope>
    <source>
        <tissue evidence="2">Liver</tissue>
    </source>
</reference>
<evidence type="ECO:0000313" key="3">
    <source>
        <dbReference type="Proteomes" id="UP000028990"/>
    </source>
</evidence>
<dbReference type="Proteomes" id="UP000028990">
    <property type="component" value="Unassembled WGS sequence"/>
</dbReference>
<accession>A0A091ECJ3</accession>
<dbReference type="AlphaFoldDB" id="A0A091ECJ3"/>
<sequence>MELLGDKENGYIPHYRETLSTPETSGCQHADSGASGRVGACDQHITDNSSSPGCSGETDNMEMEFSRPQVIHDQKIMLLNQIPPLLPGETGLHKFINLYLVSGPWALLGISRKAKLTDDQRCTNVMRHRESTDGHLQPMSTRLEKEKVAPRVSCGVSFSPRLQVAPPSPQGYLQGCENEAPTRMESEDCRTSENGAQGELPAETPVPLVLTLAFLLLYRSKASSSTKRRPAVDFLIFNGIKFQQ</sequence>
<evidence type="ECO:0000313" key="2">
    <source>
        <dbReference type="EMBL" id="KFO33041.1"/>
    </source>
</evidence>
<protein>
    <submittedName>
        <fullName evidence="2">Uncharacterized protein</fullName>
    </submittedName>
</protein>
<name>A0A091ECJ3_FUKDA</name>
<keyword evidence="3" id="KW-1185">Reference proteome</keyword>
<feature type="compositionally biased region" description="Basic and acidic residues" evidence="1">
    <location>
        <begin position="1"/>
        <end position="17"/>
    </location>
</feature>
<dbReference type="EMBL" id="KN122106">
    <property type="protein sequence ID" value="KFO33041.1"/>
    <property type="molecule type" value="Genomic_DNA"/>
</dbReference>